<proteinExistence type="predicted"/>
<evidence type="ECO:0000256" key="1">
    <source>
        <dbReference type="ARBA" id="ARBA00004245"/>
    </source>
</evidence>
<evidence type="ECO:0000259" key="6">
    <source>
        <dbReference type="PROSITE" id="PS51741"/>
    </source>
</evidence>
<keyword evidence="2" id="KW-0963">Cytoplasm</keyword>
<organism evidence="7 8">
    <name type="scientific">Blepharisma stoltei</name>
    <dbReference type="NCBI Taxonomy" id="1481888"/>
    <lineage>
        <taxon>Eukaryota</taxon>
        <taxon>Sar</taxon>
        <taxon>Alveolata</taxon>
        <taxon>Ciliophora</taxon>
        <taxon>Postciliodesmatophora</taxon>
        <taxon>Heterotrichea</taxon>
        <taxon>Heterotrichida</taxon>
        <taxon>Blepharismidae</taxon>
        <taxon>Blepharisma</taxon>
    </lineage>
</organism>
<evidence type="ECO:0000256" key="3">
    <source>
        <dbReference type="ARBA" id="ARBA00022553"/>
    </source>
</evidence>
<sequence>MHPKSLQESFQVFHHTSHMRRKEDREFVLFLTEIASLEELYARGLEKIGNYPYEFKEEGGISEAIAELKAEQLYKAKQVRTYAEKIITELADPFKDLLKNQSQAIKKAYAKMMNIDKSQELILEKYKSARNKYWKSCSECEQYAISLEESKSKIKTEKIVQKLLASKKEIDISLKGYLETVEEFDKHSKKYKTMVSNVIETYEKQEEKRLNSIKDSLIKITEYEAESLVNSLYEIQALKSKMHSIEISQEIDKFKSESPDSSLFTLEIAFEPYEGVHPSFRSLMGSPIISIPTSEDQKWDKLSTQSAIEGMYLSGLETIIEKAWNGIELNVEDYINFNHLIKDPQGRKSWSRCMNLRRSHGIFTLNELGFRQVGELMISVLNECELVNDIQIGKSVIILSQTFHKILGDGEDKKQFLQNFITHHSLWAHMEFWDQVIQTSINEENKNHENLGMTNAETSQETSQRLKRVVFCQLISYSHIMITFQVNQLAAAELVLGYVNKYKIILEEANQLMAMIDKDLLTKIKDLEGDQYPRLVEWAKEYSSSVVESENSDASEDSLME</sequence>
<keyword evidence="3" id="KW-0597">Phosphoprotein</keyword>
<evidence type="ECO:0000313" key="8">
    <source>
        <dbReference type="Proteomes" id="UP001162131"/>
    </source>
</evidence>
<name>A0AAU9I4E6_9CILI</name>
<dbReference type="InterPro" id="IPR031160">
    <property type="entry name" value="F_BAR_dom"/>
</dbReference>
<protein>
    <recommendedName>
        <fullName evidence="6">F-BAR domain-containing protein</fullName>
    </recommendedName>
</protein>
<evidence type="ECO:0000256" key="4">
    <source>
        <dbReference type="ARBA" id="ARBA00023212"/>
    </source>
</evidence>
<keyword evidence="4" id="KW-0206">Cytoskeleton</keyword>
<dbReference type="GO" id="GO:0005886">
    <property type="term" value="C:plasma membrane"/>
    <property type="evidence" value="ECO:0007669"/>
    <property type="project" value="TreeGrafter"/>
</dbReference>
<comment type="subcellular location">
    <subcellularLocation>
        <location evidence="1">Cytoplasm</location>
        <location evidence="1">Cytoskeleton</location>
    </subcellularLocation>
</comment>
<dbReference type="InterPro" id="IPR022096">
    <property type="entry name" value="SBF1/SBF2"/>
</dbReference>
<dbReference type="Pfam" id="PF12335">
    <property type="entry name" value="SBF2"/>
    <property type="match status" value="1"/>
</dbReference>
<dbReference type="PANTHER" id="PTHR23065:SF7">
    <property type="entry name" value="NOSTRIN, ISOFORM H"/>
    <property type="match status" value="1"/>
</dbReference>
<dbReference type="GO" id="GO:0005737">
    <property type="term" value="C:cytoplasm"/>
    <property type="evidence" value="ECO:0007669"/>
    <property type="project" value="TreeGrafter"/>
</dbReference>
<keyword evidence="5" id="KW-0175">Coiled coil</keyword>
<evidence type="ECO:0000256" key="5">
    <source>
        <dbReference type="PROSITE-ProRule" id="PRU01077"/>
    </source>
</evidence>
<dbReference type="EMBL" id="CAJZBQ010000002">
    <property type="protein sequence ID" value="CAG9310308.1"/>
    <property type="molecule type" value="Genomic_DNA"/>
</dbReference>
<dbReference type="PROSITE" id="PS51741">
    <property type="entry name" value="F_BAR"/>
    <property type="match status" value="1"/>
</dbReference>
<feature type="domain" description="F-BAR" evidence="6">
    <location>
        <begin position="1"/>
        <end position="250"/>
    </location>
</feature>
<dbReference type="Proteomes" id="UP001162131">
    <property type="component" value="Unassembled WGS sequence"/>
</dbReference>
<dbReference type="InterPro" id="IPR027267">
    <property type="entry name" value="AH/BAR_dom_sf"/>
</dbReference>
<dbReference type="AlphaFoldDB" id="A0AAU9I4E6"/>
<keyword evidence="8" id="KW-1185">Reference proteome</keyword>
<accession>A0AAU9I4E6</accession>
<reference evidence="7" key="1">
    <citation type="submission" date="2021-09" db="EMBL/GenBank/DDBJ databases">
        <authorList>
            <consortium name="AG Swart"/>
            <person name="Singh M."/>
            <person name="Singh A."/>
            <person name="Seah K."/>
            <person name="Emmerich C."/>
        </authorList>
    </citation>
    <scope>NUCLEOTIDE SEQUENCE</scope>
    <source>
        <strain evidence="7">ATCC30299</strain>
    </source>
</reference>
<dbReference type="Gene3D" id="1.20.1270.60">
    <property type="entry name" value="Arfaptin homology (AH) domain/BAR domain"/>
    <property type="match status" value="1"/>
</dbReference>
<gene>
    <name evidence="7" type="ORF">BSTOLATCC_MIC1161</name>
</gene>
<dbReference type="GO" id="GO:0043226">
    <property type="term" value="C:organelle"/>
    <property type="evidence" value="ECO:0007669"/>
    <property type="project" value="UniProtKB-ARBA"/>
</dbReference>
<dbReference type="PANTHER" id="PTHR23065">
    <property type="entry name" value="PROLINE-SERINE-THREONINE PHOSPHATASE INTERACTING PROTEIN 1"/>
    <property type="match status" value="1"/>
</dbReference>
<dbReference type="SUPFAM" id="SSF103657">
    <property type="entry name" value="BAR/IMD domain-like"/>
    <property type="match status" value="1"/>
</dbReference>
<evidence type="ECO:0000256" key="2">
    <source>
        <dbReference type="ARBA" id="ARBA00022490"/>
    </source>
</evidence>
<comment type="caution">
    <text evidence="7">The sequence shown here is derived from an EMBL/GenBank/DDBJ whole genome shotgun (WGS) entry which is preliminary data.</text>
</comment>
<evidence type="ECO:0000313" key="7">
    <source>
        <dbReference type="EMBL" id="CAG9310308.1"/>
    </source>
</evidence>